<reference evidence="2 3" key="1">
    <citation type="journal article" date="2013" name="Nat. Commun.">
        <title>Genome sequence and functional genomic analysis of the oil-degrading bacterium Oleispira antarctica.</title>
        <authorList>
            <person name="Kube M."/>
            <person name="Chernikova T.N."/>
            <person name="Al-Ramahi Y."/>
            <person name="Beloqui A."/>
            <person name="Lopez-Cortez N."/>
            <person name="Guazzaroni M.E."/>
            <person name="Heipieper H.J."/>
            <person name="Klages S."/>
            <person name="Kotsyurbenko O.R."/>
            <person name="Langer I."/>
            <person name="Nechitaylo T.Y."/>
            <person name="Lunsdorf H."/>
            <person name="Fernandez M."/>
            <person name="Juarez S."/>
            <person name="Ciordia S."/>
            <person name="Singer A."/>
            <person name="Kagan O."/>
            <person name="Egorova O."/>
            <person name="Petit P.A."/>
            <person name="Stogios P."/>
            <person name="Kim Y."/>
            <person name="Tchigvintsev A."/>
            <person name="Flick R."/>
            <person name="Denaro R."/>
            <person name="Genovese M."/>
            <person name="Albar J.P."/>
            <person name="Reva O.N."/>
            <person name="Martinez-Gomariz M."/>
            <person name="Tran H."/>
            <person name="Ferrer M."/>
            <person name="Savchenko A."/>
            <person name="Yakunin A.F."/>
            <person name="Yakimov M.M."/>
            <person name="Golyshina O.V."/>
            <person name="Reinhardt R."/>
            <person name="Golyshin P.N."/>
        </authorList>
    </citation>
    <scope>NUCLEOTIDE SEQUENCE [LARGE SCALE GENOMIC DNA]</scope>
</reference>
<evidence type="ECO:0000313" key="3">
    <source>
        <dbReference type="Proteomes" id="UP000032749"/>
    </source>
</evidence>
<evidence type="ECO:0000313" key="2">
    <source>
        <dbReference type="EMBL" id="CCK75246.1"/>
    </source>
</evidence>
<dbReference type="Proteomes" id="UP000032749">
    <property type="component" value="Chromosome"/>
</dbReference>
<organism evidence="2 3">
    <name type="scientific">Oleispira antarctica RB-8</name>
    <dbReference type="NCBI Taxonomy" id="698738"/>
    <lineage>
        <taxon>Bacteria</taxon>
        <taxon>Pseudomonadati</taxon>
        <taxon>Pseudomonadota</taxon>
        <taxon>Gammaproteobacteria</taxon>
        <taxon>Oceanospirillales</taxon>
        <taxon>Oceanospirillaceae</taxon>
        <taxon>Oleispira</taxon>
    </lineage>
</organism>
<dbReference type="HOGENOM" id="CLU_1729533_0_0_6"/>
<feature type="coiled-coil region" evidence="1">
    <location>
        <begin position="104"/>
        <end position="146"/>
    </location>
</feature>
<name>R4YKU0_OLEAN</name>
<protein>
    <recommendedName>
        <fullName evidence="4">Replicative DNA helicase</fullName>
    </recommendedName>
</protein>
<proteinExistence type="predicted"/>
<dbReference type="KEGG" id="oai:OLEAN_C10700"/>
<dbReference type="EMBL" id="FO203512">
    <property type="protein sequence ID" value="CCK75246.1"/>
    <property type="molecule type" value="Genomic_DNA"/>
</dbReference>
<accession>R4YKU0</accession>
<dbReference type="AlphaFoldDB" id="R4YKU0"/>
<keyword evidence="3" id="KW-1185">Reference proteome</keyword>
<dbReference type="PATRIC" id="fig|698738.3.peg.1112"/>
<gene>
    <name evidence="2" type="ORF">OLEAN_C10700</name>
</gene>
<evidence type="ECO:0000256" key="1">
    <source>
        <dbReference type="SAM" id="Coils"/>
    </source>
</evidence>
<evidence type="ECO:0008006" key="4">
    <source>
        <dbReference type="Google" id="ProtNLM"/>
    </source>
</evidence>
<sequence>MPTYVKGHLMVMNTKIYKQVYTLAGCLMDAVEREDQAQFDDDYAELKQICDENEGSSKDHPVQWETLADFTGDIPLSISIYEKALEKAEAISSTEFCSSIGFSIASMKLELDDKAGAIESLEKARLACLEIEDKELKREIHDLLTELKSVD</sequence>
<keyword evidence="1" id="KW-0175">Coiled coil</keyword>